<evidence type="ECO:0000256" key="1">
    <source>
        <dbReference type="SAM" id="Phobius"/>
    </source>
</evidence>
<dbReference type="PANTHER" id="PTHR34203:SF15">
    <property type="entry name" value="SLL1173 PROTEIN"/>
    <property type="match status" value="1"/>
</dbReference>
<dbReference type="OMA" id="VMFEFNP"/>
<dbReference type="NCBIfam" id="TIGR01444">
    <property type="entry name" value="fkbM_fam"/>
    <property type="match status" value="1"/>
</dbReference>
<proteinExistence type="predicted"/>
<feature type="transmembrane region" description="Helical" evidence="1">
    <location>
        <begin position="16"/>
        <end position="33"/>
    </location>
</feature>
<gene>
    <name evidence="3" type="ORF">KFL_000840080</name>
</gene>
<evidence type="ECO:0000313" key="4">
    <source>
        <dbReference type="Proteomes" id="UP000054558"/>
    </source>
</evidence>
<dbReference type="SUPFAM" id="SSF53335">
    <property type="entry name" value="S-adenosyl-L-methionine-dependent methyltransferases"/>
    <property type="match status" value="1"/>
</dbReference>
<dbReference type="Gene3D" id="3.40.50.150">
    <property type="entry name" value="Vaccinia Virus protein VP39"/>
    <property type="match status" value="1"/>
</dbReference>
<keyword evidence="1" id="KW-1133">Transmembrane helix</keyword>
<dbReference type="InterPro" id="IPR029063">
    <property type="entry name" value="SAM-dependent_MTases_sf"/>
</dbReference>
<dbReference type="OrthoDB" id="530233at2759"/>
<evidence type="ECO:0000313" key="3">
    <source>
        <dbReference type="EMBL" id="GAQ81565.1"/>
    </source>
</evidence>
<reference evidence="3 4" key="1">
    <citation type="journal article" date="2014" name="Nat. Commun.">
        <title>Klebsormidium flaccidum genome reveals primary factors for plant terrestrial adaptation.</title>
        <authorList>
            <person name="Hori K."/>
            <person name="Maruyama F."/>
            <person name="Fujisawa T."/>
            <person name="Togashi T."/>
            <person name="Yamamoto N."/>
            <person name="Seo M."/>
            <person name="Sato S."/>
            <person name="Yamada T."/>
            <person name="Mori H."/>
            <person name="Tajima N."/>
            <person name="Moriyama T."/>
            <person name="Ikeuchi M."/>
            <person name="Watanabe M."/>
            <person name="Wada H."/>
            <person name="Kobayashi K."/>
            <person name="Saito M."/>
            <person name="Masuda T."/>
            <person name="Sasaki-Sekimoto Y."/>
            <person name="Mashiguchi K."/>
            <person name="Awai K."/>
            <person name="Shimojima M."/>
            <person name="Masuda S."/>
            <person name="Iwai M."/>
            <person name="Nobusawa T."/>
            <person name="Narise T."/>
            <person name="Kondo S."/>
            <person name="Saito H."/>
            <person name="Sato R."/>
            <person name="Murakawa M."/>
            <person name="Ihara Y."/>
            <person name="Oshima-Yamada Y."/>
            <person name="Ohtaka K."/>
            <person name="Satoh M."/>
            <person name="Sonobe K."/>
            <person name="Ishii M."/>
            <person name="Ohtani R."/>
            <person name="Kanamori-Sato M."/>
            <person name="Honoki R."/>
            <person name="Miyazaki D."/>
            <person name="Mochizuki H."/>
            <person name="Umetsu J."/>
            <person name="Higashi K."/>
            <person name="Shibata D."/>
            <person name="Kamiya Y."/>
            <person name="Sato N."/>
            <person name="Nakamura Y."/>
            <person name="Tabata S."/>
            <person name="Ida S."/>
            <person name="Kurokawa K."/>
            <person name="Ohta H."/>
        </authorList>
    </citation>
    <scope>NUCLEOTIDE SEQUENCE [LARGE SCALE GENOMIC DNA]</scope>
    <source>
        <strain evidence="3 4">NIES-2285</strain>
    </source>
</reference>
<name>A0A1Y1HSF8_KLENI</name>
<keyword evidence="1" id="KW-0812">Transmembrane</keyword>
<dbReference type="EMBL" id="DF237033">
    <property type="protein sequence ID" value="GAQ81565.1"/>
    <property type="molecule type" value="Genomic_DNA"/>
</dbReference>
<accession>A0A1Y1HSF8</accession>
<dbReference type="PANTHER" id="PTHR34203">
    <property type="entry name" value="METHYLTRANSFERASE, FKBM FAMILY PROTEIN"/>
    <property type="match status" value="1"/>
</dbReference>
<dbReference type="AlphaFoldDB" id="A0A1Y1HSF8"/>
<dbReference type="Pfam" id="PF05050">
    <property type="entry name" value="Methyltransf_21"/>
    <property type="match status" value="1"/>
</dbReference>
<keyword evidence="4" id="KW-1185">Reference proteome</keyword>
<feature type="domain" description="Methyltransferase FkbM" evidence="2">
    <location>
        <begin position="195"/>
        <end position="342"/>
    </location>
</feature>
<evidence type="ECO:0000259" key="2">
    <source>
        <dbReference type="Pfam" id="PF05050"/>
    </source>
</evidence>
<protein>
    <recommendedName>
        <fullName evidence="2">Methyltransferase FkbM domain-containing protein</fullName>
    </recommendedName>
</protein>
<dbReference type="InterPro" id="IPR006342">
    <property type="entry name" value="FkbM_mtfrase"/>
</dbReference>
<sequence length="407" mass="45956">MKYSKYLPSRVGNVKWNMVVPVVISLIFLMILWQQLVRRSSPDSSLLMRSIPQSYYVPTVARDLRFPPARSRAFRCSDAQRVGQAATWRALLDSQEVSVNCADSVYLGFVREFLQEQAPVLINVGANKGYGIMQWLIAFDGSFGFSLKDAYTMYESRFKGQPRLCGVCQDCEEVPRSLSLLSHSGVNSTATLIRKPVIYAFEPAVNNSLVLKALKDMIQYPSVEIIRAAASNVTGKMYFTNCAAGQETCRLVAGAGKGTTVIDATTIDRFLQTRNIQKVDILKIDAEGYDPLVLQGAQSALALHKIRVLEFEYHEIEQWGAWRRGSSSLEEVTAWLDDLGYDCYLESAMNKVTKTGATLQFDLVRLTGCWDSRLEIRKWSNVACVLREELEMSMMFFKASRWLDLYI</sequence>
<organism evidence="3 4">
    <name type="scientific">Klebsormidium nitens</name>
    <name type="common">Green alga</name>
    <name type="synonym">Ulothrix nitens</name>
    <dbReference type="NCBI Taxonomy" id="105231"/>
    <lineage>
        <taxon>Eukaryota</taxon>
        <taxon>Viridiplantae</taxon>
        <taxon>Streptophyta</taxon>
        <taxon>Klebsormidiophyceae</taxon>
        <taxon>Klebsormidiales</taxon>
        <taxon>Klebsormidiaceae</taxon>
        <taxon>Klebsormidium</taxon>
    </lineage>
</organism>
<dbReference type="InterPro" id="IPR052514">
    <property type="entry name" value="SAM-dependent_MTase"/>
</dbReference>
<keyword evidence="1" id="KW-0472">Membrane</keyword>
<dbReference type="Proteomes" id="UP000054558">
    <property type="component" value="Unassembled WGS sequence"/>
</dbReference>